<dbReference type="PROSITE" id="PS51257">
    <property type="entry name" value="PROKAR_LIPOPROTEIN"/>
    <property type="match status" value="1"/>
</dbReference>
<name>A0AAU7XXU4_9PSED</name>
<keyword evidence="1" id="KW-0732">Signal</keyword>
<feature type="signal peptide" evidence="1">
    <location>
        <begin position="1"/>
        <end position="22"/>
    </location>
</feature>
<dbReference type="EMBL" id="CP158373">
    <property type="protein sequence ID" value="XBY62391.1"/>
    <property type="molecule type" value="Genomic_DNA"/>
</dbReference>
<gene>
    <name evidence="2" type="ORF">ABS648_20865</name>
</gene>
<feature type="chain" id="PRO_5043582858" evidence="1">
    <location>
        <begin position="23"/>
        <end position="224"/>
    </location>
</feature>
<dbReference type="NCBIfam" id="NF033920">
    <property type="entry name" value="C39_PA2778_fam"/>
    <property type="match status" value="1"/>
</dbReference>
<evidence type="ECO:0000313" key="2">
    <source>
        <dbReference type="EMBL" id="XBY62391.1"/>
    </source>
</evidence>
<dbReference type="AlphaFoldDB" id="A0AAU7XXU4"/>
<dbReference type="Gene3D" id="3.90.70.10">
    <property type="entry name" value="Cysteine proteinases"/>
    <property type="match status" value="1"/>
</dbReference>
<reference evidence="2" key="1">
    <citation type="submission" date="2023-08" db="EMBL/GenBank/DDBJ databases">
        <title>Increased levels of nutrients transform a symbiont into a lethal pathobiont.</title>
        <authorList>
            <person name="Lachnit T."/>
            <person name="Ulrich L."/>
            <person name="Willmer F.M."/>
            <person name="Hasenbein T."/>
            <person name="Steiner L.X."/>
            <person name="Wolters M."/>
            <person name="Herbst E.M."/>
            <person name="Deines P."/>
        </authorList>
    </citation>
    <scope>NUCLEOTIDE SEQUENCE</scope>
    <source>
        <strain evidence="2">T3</strain>
    </source>
</reference>
<protein>
    <submittedName>
        <fullName evidence="2">PA2778 family cysteine peptidase</fullName>
    </submittedName>
</protein>
<dbReference type="InterPro" id="IPR039563">
    <property type="entry name" value="Peptidase_C39_single_dom"/>
</dbReference>
<dbReference type="CDD" id="cd02549">
    <property type="entry name" value="Peptidase_C39A"/>
    <property type="match status" value="1"/>
</dbReference>
<evidence type="ECO:0000256" key="1">
    <source>
        <dbReference type="SAM" id="SignalP"/>
    </source>
</evidence>
<organism evidence="2">
    <name type="scientific">Pseudomonas solani</name>
    <dbReference type="NCBI Taxonomy" id="2731552"/>
    <lineage>
        <taxon>Bacteria</taxon>
        <taxon>Pseudomonadati</taxon>
        <taxon>Pseudomonadota</taxon>
        <taxon>Gammaproteobacteria</taxon>
        <taxon>Pseudomonadales</taxon>
        <taxon>Pseudomonadaceae</taxon>
        <taxon>Pseudomonas</taxon>
    </lineage>
</organism>
<dbReference type="RefSeq" id="WP_031287215.1">
    <property type="nucleotide sequence ID" value="NZ_AP023081.1"/>
</dbReference>
<proteinExistence type="predicted"/>
<sequence length="224" mass="24505">MPIRLDRSFTRCAGLVFCLLLAACSSQPSTSPRLRALPEAVELSNVPFFAQHAYQSAPASLAALFTLQGETVTPGMVEKELRLPEREEALQQNLAGVVNRHGLLLYPLGDQLEDLLVQVAAGNPVLVHMRQGYGWLPSWRYALVVGYDRNKQVLLLRAGGIRRLPMSFSEFESGWEGAGHWAALLQAPNQLPAEADRSRWTQAVDALAGAGQADAANIARKQLH</sequence>
<accession>A0AAU7XXU4</accession>